<organism evidence="2 3">
    <name type="scientific">Dendrobium nobile</name>
    <name type="common">Orchid</name>
    <dbReference type="NCBI Taxonomy" id="94219"/>
    <lineage>
        <taxon>Eukaryota</taxon>
        <taxon>Viridiplantae</taxon>
        <taxon>Streptophyta</taxon>
        <taxon>Embryophyta</taxon>
        <taxon>Tracheophyta</taxon>
        <taxon>Spermatophyta</taxon>
        <taxon>Magnoliopsida</taxon>
        <taxon>Liliopsida</taxon>
        <taxon>Asparagales</taxon>
        <taxon>Orchidaceae</taxon>
        <taxon>Epidendroideae</taxon>
        <taxon>Malaxideae</taxon>
        <taxon>Dendrobiinae</taxon>
        <taxon>Dendrobium</taxon>
    </lineage>
</organism>
<comment type="caution">
    <text evidence="2">The sequence shown here is derived from an EMBL/GenBank/DDBJ whole genome shotgun (WGS) entry which is preliminary data.</text>
</comment>
<evidence type="ECO:0000256" key="1">
    <source>
        <dbReference type="SAM" id="SignalP"/>
    </source>
</evidence>
<proteinExistence type="predicted"/>
<evidence type="ECO:0000313" key="3">
    <source>
        <dbReference type="Proteomes" id="UP000829196"/>
    </source>
</evidence>
<protein>
    <submittedName>
        <fullName evidence="2">Uncharacterized protein</fullName>
    </submittedName>
</protein>
<dbReference type="AlphaFoldDB" id="A0A8T3AK37"/>
<feature type="chain" id="PRO_5035919668" evidence="1">
    <location>
        <begin position="40"/>
        <end position="70"/>
    </location>
</feature>
<sequence length="70" mass="7872">MMLGNCIMDGWGFSSHSTDAVPPIKCLLLFMLLLTEYDGCDWATQFATRNYVVHIYTISMDLSTFLVVAC</sequence>
<name>A0A8T3AK37_DENNO</name>
<gene>
    <name evidence="2" type="ORF">KFK09_023222</name>
</gene>
<reference evidence="2" key="1">
    <citation type="journal article" date="2022" name="Front. Genet.">
        <title>Chromosome-Scale Assembly of the Dendrobium nobile Genome Provides Insights Into the Molecular Mechanism of the Biosynthesis of the Medicinal Active Ingredient of Dendrobium.</title>
        <authorList>
            <person name="Xu Q."/>
            <person name="Niu S.-C."/>
            <person name="Li K.-L."/>
            <person name="Zheng P.-J."/>
            <person name="Zhang X.-J."/>
            <person name="Jia Y."/>
            <person name="Liu Y."/>
            <person name="Niu Y.-X."/>
            <person name="Yu L.-H."/>
            <person name="Chen D.-F."/>
            <person name="Zhang G.-Q."/>
        </authorList>
    </citation>
    <scope>NUCLEOTIDE SEQUENCE</scope>
    <source>
        <tissue evidence="2">Leaf</tissue>
    </source>
</reference>
<dbReference type="EMBL" id="JAGYWB010000016">
    <property type="protein sequence ID" value="KAI0496896.1"/>
    <property type="molecule type" value="Genomic_DNA"/>
</dbReference>
<feature type="signal peptide" evidence="1">
    <location>
        <begin position="1"/>
        <end position="39"/>
    </location>
</feature>
<keyword evidence="1" id="KW-0732">Signal</keyword>
<evidence type="ECO:0000313" key="2">
    <source>
        <dbReference type="EMBL" id="KAI0496896.1"/>
    </source>
</evidence>
<dbReference type="Proteomes" id="UP000829196">
    <property type="component" value="Unassembled WGS sequence"/>
</dbReference>
<keyword evidence="3" id="KW-1185">Reference proteome</keyword>
<accession>A0A8T3AK37</accession>